<gene>
    <name evidence="9" type="ORF">NAV_LOCUS8175</name>
</gene>
<feature type="compositionally biased region" description="Low complexity" evidence="7">
    <location>
        <begin position="169"/>
        <end position="183"/>
    </location>
</feature>
<evidence type="ECO:0000256" key="5">
    <source>
        <dbReference type="ARBA" id="ARBA00023163"/>
    </source>
</evidence>
<feature type="compositionally biased region" description="Basic and acidic residues" evidence="7">
    <location>
        <begin position="194"/>
        <end position="225"/>
    </location>
</feature>
<keyword evidence="4" id="KW-0238">DNA-binding</keyword>
<evidence type="ECO:0000256" key="3">
    <source>
        <dbReference type="ARBA" id="ARBA00023015"/>
    </source>
</evidence>
<dbReference type="PANTHER" id="PTHR11988">
    <property type="entry name" value="THYROTROPH EMBRYONIC FACTOR RELATED"/>
    <property type="match status" value="1"/>
</dbReference>
<proteinExistence type="inferred from homology"/>
<reference evidence="9 10" key="1">
    <citation type="submission" date="2018-08" db="EMBL/GenBank/DDBJ databases">
        <authorList>
            <person name="Laetsch R D."/>
            <person name="Stevens L."/>
            <person name="Kumar S."/>
            <person name="Blaxter L. M."/>
        </authorList>
    </citation>
    <scope>NUCLEOTIDE SEQUENCE [LARGE SCALE GENOMIC DNA]</scope>
</reference>
<feature type="compositionally biased region" description="Polar residues" evidence="7">
    <location>
        <begin position="26"/>
        <end position="40"/>
    </location>
</feature>
<dbReference type="AlphaFoldDB" id="A0A498STM2"/>
<dbReference type="GO" id="GO:0000981">
    <property type="term" value="F:DNA-binding transcription factor activity, RNA polymerase II-specific"/>
    <property type="evidence" value="ECO:0007669"/>
    <property type="project" value="TreeGrafter"/>
</dbReference>
<dbReference type="SMART" id="SM00338">
    <property type="entry name" value="BRLZ"/>
    <property type="match status" value="1"/>
</dbReference>
<keyword evidence="6" id="KW-0539">Nucleus</keyword>
<feature type="non-terminal residue" evidence="9">
    <location>
        <position position="1"/>
    </location>
</feature>
<feature type="region of interest" description="Disordered" evidence="7">
    <location>
        <begin position="13"/>
        <end position="40"/>
    </location>
</feature>
<dbReference type="GO" id="GO:0000978">
    <property type="term" value="F:RNA polymerase II cis-regulatory region sequence-specific DNA binding"/>
    <property type="evidence" value="ECO:0007669"/>
    <property type="project" value="TreeGrafter"/>
</dbReference>
<dbReference type="SUPFAM" id="SSF57959">
    <property type="entry name" value="Leucine zipper domain"/>
    <property type="match status" value="1"/>
</dbReference>
<accession>A0A498STM2</accession>
<dbReference type="Gene3D" id="1.20.5.170">
    <property type="match status" value="1"/>
</dbReference>
<keyword evidence="10" id="KW-1185">Reference proteome</keyword>
<dbReference type="CDD" id="cd14695">
    <property type="entry name" value="bZIP_HLF"/>
    <property type="match status" value="1"/>
</dbReference>
<dbReference type="STRING" id="6277.A0A498STM2"/>
<evidence type="ECO:0000256" key="4">
    <source>
        <dbReference type="ARBA" id="ARBA00023125"/>
    </source>
</evidence>
<evidence type="ECO:0000256" key="1">
    <source>
        <dbReference type="ARBA" id="ARBA00004123"/>
    </source>
</evidence>
<sequence>DATVTAAFPKAHETENASRCSGLEKTGNTTSPHFHKSVTSPNTDCAKAHLLRSKKQLKKNLFSTPEESCEEFSIVAVLAYFIHLVMDAEIREGPNCYENQLRAMSMCWSGFDPMGSYGATSNYSHQSGTCPTLPMAIATQNDQQIVHQFHPCNFVSFAQHFSTLSFNNSNTPSTSSLSSPSVSTKKKPVPVPENLKDEAYRERRMKNNESARKSRELRRQKEESTQLRCDQLLHENHLLRAELSLLRSQMEQFRQIFSISSNNSQQNFAPNSSAPGL</sequence>
<dbReference type="InterPro" id="IPR046347">
    <property type="entry name" value="bZIP_sf"/>
</dbReference>
<dbReference type="InterPro" id="IPR004827">
    <property type="entry name" value="bZIP"/>
</dbReference>
<organism evidence="9 10">
    <name type="scientific">Acanthocheilonema viteae</name>
    <name type="common">Filarial nematode worm</name>
    <name type="synonym">Dipetalonema viteae</name>
    <dbReference type="NCBI Taxonomy" id="6277"/>
    <lineage>
        <taxon>Eukaryota</taxon>
        <taxon>Metazoa</taxon>
        <taxon>Ecdysozoa</taxon>
        <taxon>Nematoda</taxon>
        <taxon>Chromadorea</taxon>
        <taxon>Rhabditida</taxon>
        <taxon>Spirurina</taxon>
        <taxon>Spiruromorpha</taxon>
        <taxon>Filarioidea</taxon>
        <taxon>Onchocercidae</taxon>
        <taxon>Acanthocheilonema</taxon>
    </lineage>
</organism>
<evidence type="ECO:0000256" key="7">
    <source>
        <dbReference type="SAM" id="MobiDB-lite"/>
    </source>
</evidence>
<feature type="region of interest" description="Disordered" evidence="7">
    <location>
        <begin position="169"/>
        <end position="225"/>
    </location>
</feature>
<keyword evidence="3" id="KW-0805">Transcription regulation</keyword>
<keyword evidence="5" id="KW-0804">Transcription</keyword>
<dbReference type="PANTHER" id="PTHR11988:SF27">
    <property type="entry name" value="GH27708P"/>
    <property type="match status" value="1"/>
</dbReference>
<dbReference type="Proteomes" id="UP000276991">
    <property type="component" value="Unassembled WGS sequence"/>
</dbReference>
<dbReference type="GO" id="GO:0005634">
    <property type="term" value="C:nucleus"/>
    <property type="evidence" value="ECO:0007669"/>
    <property type="project" value="UniProtKB-SubCell"/>
</dbReference>
<dbReference type="Pfam" id="PF07716">
    <property type="entry name" value="bZIP_2"/>
    <property type="match status" value="1"/>
</dbReference>
<dbReference type="OrthoDB" id="6151507at2759"/>
<comment type="subcellular location">
    <subcellularLocation>
        <location evidence="1">Nucleus</location>
    </subcellularLocation>
</comment>
<dbReference type="PROSITE" id="PS50217">
    <property type="entry name" value="BZIP"/>
    <property type="match status" value="1"/>
</dbReference>
<evidence type="ECO:0000256" key="6">
    <source>
        <dbReference type="ARBA" id="ARBA00023242"/>
    </source>
</evidence>
<dbReference type="InterPro" id="IPR040223">
    <property type="entry name" value="PAR_bZIP"/>
</dbReference>
<feature type="domain" description="BZIP" evidence="8">
    <location>
        <begin position="197"/>
        <end position="257"/>
    </location>
</feature>
<dbReference type="FunFam" id="1.20.5.170:FF:000025">
    <property type="entry name" value="nuclear factor interleukin-3-regulated protein-like"/>
    <property type="match status" value="1"/>
</dbReference>
<name>A0A498STM2_ACAVI</name>
<evidence type="ECO:0000259" key="8">
    <source>
        <dbReference type="PROSITE" id="PS50217"/>
    </source>
</evidence>
<protein>
    <recommendedName>
        <fullName evidence="8">BZIP domain-containing protein</fullName>
    </recommendedName>
</protein>
<evidence type="ECO:0000313" key="9">
    <source>
        <dbReference type="EMBL" id="VBB33384.1"/>
    </source>
</evidence>
<evidence type="ECO:0000313" key="10">
    <source>
        <dbReference type="Proteomes" id="UP000276991"/>
    </source>
</evidence>
<dbReference type="EMBL" id="UPTC01002364">
    <property type="protein sequence ID" value="VBB33384.1"/>
    <property type="molecule type" value="Genomic_DNA"/>
</dbReference>
<comment type="similarity">
    <text evidence="2">Belongs to the bZIP family. NFIL3 subfamily.</text>
</comment>
<evidence type="ECO:0000256" key="2">
    <source>
        <dbReference type="ARBA" id="ARBA00006079"/>
    </source>
</evidence>